<comment type="catalytic activity">
    <reaction evidence="1">
        <text>7,8-dihydroneopterin = 6-hydroxymethyl-7,8-dihydropterin + glycolaldehyde</text>
        <dbReference type="Rhea" id="RHEA:10540"/>
        <dbReference type="ChEBI" id="CHEBI:17001"/>
        <dbReference type="ChEBI" id="CHEBI:17071"/>
        <dbReference type="ChEBI" id="CHEBI:44841"/>
        <dbReference type="EC" id="4.1.2.25"/>
    </reaction>
</comment>
<dbReference type="InterPro" id="IPR043133">
    <property type="entry name" value="GTP-CH-I_C/QueF"/>
</dbReference>
<keyword evidence="6" id="KW-0456">Lyase</keyword>
<evidence type="ECO:0000256" key="5">
    <source>
        <dbReference type="ARBA" id="ARBA00022909"/>
    </source>
</evidence>
<dbReference type="EC" id="4.1.2.25" evidence="4"/>
<evidence type="ECO:0000259" key="8">
    <source>
        <dbReference type="SMART" id="SM00905"/>
    </source>
</evidence>
<dbReference type="SUPFAM" id="SSF55620">
    <property type="entry name" value="Tetrahydrobiopterin biosynthesis enzymes-like"/>
    <property type="match status" value="1"/>
</dbReference>
<dbReference type="PANTHER" id="PTHR42844:SF1">
    <property type="entry name" value="DIHYDRONEOPTERIN ALDOLASE 1-RELATED"/>
    <property type="match status" value="1"/>
</dbReference>
<dbReference type="RefSeq" id="WP_303542318.1">
    <property type="nucleotide sequence ID" value="NZ_JAUOTP010000004.1"/>
</dbReference>
<dbReference type="SMART" id="SM00905">
    <property type="entry name" value="FolB"/>
    <property type="match status" value="1"/>
</dbReference>
<dbReference type="EMBL" id="JAUOTP010000004">
    <property type="protein sequence ID" value="MDO6414809.1"/>
    <property type="molecule type" value="Genomic_DNA"/>
</dbReference>
<sequence length="133" mass="14652">MTHESAAAAAIPAQLAPRSFRIFLDGLDLPVDIGFHDFEVGAPQRLRVTVELWVDEAHFPSSDRVAEAWNYDLLRTGILRLAEGRRFNLQETFAREIYALIAARPGVTAIRVVTSKPDVYPDCAGVGVEISST</sequence>
<evidence type="ECO:0000256" key="7">
    <source>
        <dbReference type="ARBA" id="ARBA00032903"/>
    </source>
</evidence>
<comment type="caution">
    <text evidence="9">The sequence shown here is derived from an EMBL/GenBank/DDBJ whole genome shotgun (WGS) entry which is preliminary data.</text>
</comment>
<name>A0ABT8YAR9_9SPHN</name>
<gene>
    <name evidence="9" type="ORF">Q4F19_10500</name>
</gene>
<evidence type="ECO:0000256" key="4">
    <source>
        <dbReference type="ARBA" id="ARBA00013043"/>
    </source>
</evidence>
<evidence type="ECO:0000313" key="9">
    <source>
        <dbReference type="EMBL" id="MDO6414809.1"/>
    </source>
</evidence>
<evidence type="ECO:0000256" key="1">
    <source>
        <dbReference type="ARBA" id="ARBA00001353"/>
    </source>
</evidence>
<accession>A0ABT8YAR9</accession>
<evidence type="ECO:0000313" key="10">
    <source>
        <dbReference type="Proteomes" id="UP001169764"/>
    </source>
</evidence>
<keyword evidence="10" id="KW-1185">Reference proteome</keyword>
<dbReference type="PANTHER" id="PTHR42844">
    <property type="entry name" value="DIHYDRONEOPTERIN ALDOLASE 1-RELATED"/>
    <property type="match status" value="1"/>
</dbReference>
<comment type="similarity">
    <text evidence="3">Belongs to the DHNA family.</text>
</comment>
<keyword evidence="5" id="KW-0289">Folate biosynthesis</keyword>
<dbReference type="Pfam" id="PF02152">
    <property type="entry name" value="FolB"/>
    <property type="match status" value="1"/>
</dbReference>
<evidence type="ECO:0000256" key="6">
    <source>
        <dbReference type="ARBA" id="ARBA00023239"/>
    </source>
</evidence>
<organism evidence="9 10">
    <name type="scientific">Sphingomonas natans</name>
    <dbReference type="NCBI Taxonomy" id="3063330"/>
    <lineage>
        <taxon>Bacteria</taxon>
        <taxon>Pseudomonadati</taxon>
        <taxon>Pseudomonadota</taxon>
        <taxon>Alphaproteobacteria</taxon>
        <taxon>Sphingomonadales</taxon>
        <taxon>Sphingomonadaceae</taxon>
        <taxon>Sphingomonas</taxon>
    </lineage>
</organism>
<evidence type="ECO:0000256" key="3">
    <source>
        <dbReference type="ARBA" id="ARBA00005708"/>
    </source>
</evidence>
<dbReference type="InterPro" id="IPR006157">
    <property type="entry name" value="FolB_dom"/>
</dbReference>
<dbReference type="Gene3D" id="3.30.1130.10">
    <property type="match status" value="1"/>
</dbReference>
<evidence type="ECO:0000256" key="2">
    <source>
        <dbReference type="ARBA" id="ARBA00005013"/>
    </source>
</evidence>
<dbReference type="InterPro" id="IPR006156">
    <property type="entry name" value="Dihydroneopterin_aldolase"/>
</dbReference>
<proteinExistence type="inferred from homology"/>
<dbReference type="Proteomes" id="UP001169764">
    <property type="component" value="Unassembled WGS sequence"/>
</dbReference>
<feature type="domain" description="Dihydroneopterin aldolase/epimerase" evidence="8">
    <location>
        <begin position="22"/>
        <end position="132"/>
    </location>
</feature>
<protein>
    <recommendedName>
        <fullName evidence="4">dihydroneopterin aldolase</fullName>
        <ecNumber evidence="4">4.1.2.25</ecNumber>
    </recommendedName>
    <alternativeName>
        <fullName evidence="7">7,8-dihydroneopterin aldolase</fullName>
    </alternativeName>
</protein>
<reference evidence="9" key="1">
    <citation type="submission" date="2023-07" db="EMBL/GenBank/DDBJ databases">
        <authorList>
            <person name="Kim M."/>
        </authorList>
    </citation>
    <scope>NUCLEOTIDE SEQUENCE</scope>
    <source>
        <strain evidence="9">BIUV-7</strain>
    </source>
</reference>
<comment type="pathway">
    <text evidence="2">Cofactor biosynthesis; tetrahydrofolate biosynthesis; 2-amino-4-hydroxy-6-hydroxymethyl-7,8-dihydropteridine diphosphate from 7,8-dihydroneopterin triphosphate: step 3/4.</text>
</comment>